<dbReference type="InterPro" id="IPR042099">
    <property type="entry name" value="ANL_N_sf"/>
</dbReference>
<comment type="similarity">
    <text evidence="1">Belongs to the ATP-dependent AMP-binding enzyme family.</text>
</comment>
<evidence type="ECO:0000313" key="8">
    <source>
        <dbReference type="EMBL" id="MBB5048580.1"/>
    </source>
</evidence>
<dbReference type="RefSeq" id="WP_184259447.1">
    <property type="nucleotide sequence ID" value="NZ_JACHIH010000023.1"/>
</dbReference>
<dbReference type="InterPro" id="IPR000873">
    <property type="entry name" value="AMP-dep_synth/lig_dom"/>
</dbReference>
<dbReference type="Pfam" id="PF13193">
    <property type="entry name" value="AMP-binding_C"/>
    <property type="match status" value="1"/>
</dbReference>
<reference evidence="8 9" key="1">
    <citation type="submission" date="2020-08" db="EMBL/GenBank/DDBJ databases">
        <title>Genomic Encyclopedia of Type Strains, Phase IV (KMG-IV): sequencing the most valuable type-strain genomes for metagenomic binning, comparative biology and taxonomic classification.</title>
        <authorList>
            <person name="Goeker M."/>
        </authorList>
    </citation>
    <scope>NUCLEOTIDE SEQUENCE [LARGE SCALE GENOMIC DNA]</scope>
    <source>
        <strain evidence="8 9">DSM 12706</strain>
    </source>
</reference>
<dbReference type="InterPro" id="IPR045851">
    <property type="entry name" value="AMP-bd_C_sf"/>
</dbReference>
<comment type="caution">
    <text evidence="8">The sequence shown here is derived from an EMBL/GenBank/DDBJ whole genome shotgun (WGS) entry which is preliminary data.</text>
</comment>
<dbReference type="CDD" id="cd17631">
    <property type="entry name" value="FACL_FadD13-like"/>
    <property type="match status" value="1"/>
</dbReference>
<evidence type="ECO:0000256" key="4">
    <source>
        <dbReference type="ARBA" id="ARBA00066616"/>
    </source>
</evidence>
<evidence type="ECO:0000313" key="9">
    <source>
        <dbReference type="Proteomes" id="UP000542353"/>
    </source>
</evidence>
<keyword evidence="9" id="KW-1185">Reference proteome</keyword>
<dbReference type="EC" id="6.2.1.44" evidence="4"/>
<gene>
    <name evidence="8" type="ORF">HNR60_003348</name>
</gene>
<organism evidence="8 9">
    <name type="scientific">Rhodopseudomonas rhenobacensis</name>
    <dbReference type="NCBI Taxonomy" id="87461"/>
    <lineage>
        <taxon>Bacteria</taxon>
        <taxon>Pseudomonadati</taxon>
        <taxon>Pseudomonadota</taxon>
        <taxon>Alphaproteobacteria</taxon>
        <taxon>Hyphomicrobiales</taxon>
        <taxon>Nitrobacteraceae</taxon>
        <taxon>Rhodopseudomonas</taxon>
    </lineage>
</organism>
<dbReference type="AlphaFoldDB" id="A0A7W7Z5V2"/>
<evidence type="ECO:0000256" key="3">
    <source>
        <dbReference type="ARBA" id="ARBA00051915"/>
    </source>
</evidence>
<comment type="catalytic activity">
    <reaction evidence="3">
        <text>3-(methylsulfanyl)propanoate + ATP + CoA = 3-(methylsulfanyl)propanoyl-CoA + AMP + diphosphate</text>
        <dbReference type="Rhea" id="RHEA:43052"/>
        <dbReference type="ChEBI" id="CHEBI:30616"/>
        <dbReference type="ChEBI" id="CHEBI:33019"/>
        <dbReference type="ChEBI" id="CHEBI:49016"/>
        <dbReference type="ChEBI" id="CHEBI:57287"/>
        <dbReference type="ChEBI" id="CHEBI:82815"/>
        <dbReference type="ChEBI" id="CHEBI:456215"/>
        <dbReference type="EC" id="6.2.1.44"/>
    </reaction>
    <physiologicalReaction direction="left-to-right" evidence="3">
        <dbReference type="Rhea" id="RHEA:43053"/>
    </physiologicalReaction>
</comment>
<dbReference type="InterPro" id="IPR025110">
    <property type="entry name" value="AMP-bd_C"/>
</dbReference>
<proteinExistence type="inferred from homology"/>
<dbReference type="GO" id="GO:0016878">
    <property type="term" value="F:acid-thiol ligase activity"/>
    <property type="evidence" value="ECO:0007669"/>
    <property type="project" value="UniProtKB-ARBA"/>
</dbReference>
<evidence type="ECO:0000256" key="5">
    <source>
        <dbReference type="ARBA" id="ARBA00067668"/>
    </source>
</evidence>
<dbReference type="Gene3D" id="3.40.50.12780">
    <property type="entry name" value="N-terminal domain of ligase-like"/>
    <property type="match status" value="1"/>
</dbReference>
<sequence>MSDSAEPATLADVVRAQGQARGDSIAFEFEGRRTSFAALDRHSNRVARALLAQGIKPGQRISYLGKNSDVYFELLLGAMKANVVMAPVNWRLAAPEIAFIVNDCQATALFVGAEFVDPVRALAAQLPGVKAFIATEGAAAEWPAYPAWRDAQADDAPAVVLEPRDVAIQLYTSGTTGHPKGAMLSHANFLALVRAGKDAEQPQWNQWSADEVSLVAMPVFHIGGSGWGVMGMYHGVKGVIVREFDPHKILDFFATFGITRAFLVPAAMQFVVRQPRAREMDFSRLRYMLYGASPIPAALLRECIAVFKCGFVQMYGMTETTGTIVALPPEDHIEGSERMLAAGRALPGVELAILDPEGNRLPPRQVGEIATRSGSNMVGYWNLPEATARTIDADNWLRTGDAGYLDEDGYLYIHDRIKDMIISGGENIYPAEVESALSEHPDIAEVAVVGVPDEVWGEAVKAIVVMKPDKQATAHDIIAFAHQRIAKFKSPRTVDFITALPRNGAGKILRRALREPYWAGRQRRVN</sequence>
<dbReference type="PANTHER" id="PTHR43767:SF1">
    <property type="entry name" value="NONRIBOSOMAL PEPTIDE SYNTHASE PES1 (EUROFUNG)-RELATED"/>
    <property type="match status" value="1"/>
</dbReference>
<dbReference type="NCBIfam" id="NF004837">
    <property type="entry name" value="PRK06187.1"/>
    <property type="match status" value="1"/>
</dbReference>
<dbReference type="SUPFAM" id="SSF56801">
    <property type="entry name" value="Acetyl-CoA synthetase-like"/>
    <property type="match status" value="1"/>
</dbReference>
<feature type="domain" description="AMP-dependent synthetase/ligase" evidence="6">
    <location>
        <begin position="15"/>
        <end position="381"/>
    </location>
</feature>
<feature type="domain" description="AMP-binding enzyme C-terminal" evidence="7">
    <location>
        <begin position="432"/>
        <end position="507"/>
    </location>
</feature>
<accession>A0A7W7Z5V2</accession>
<protein>
    <recommendedName>
        <fullName evidence="5">3-methylmercaptopropionyl-CoA ligase</fullName>
        <ecNumber evidence="4">6.2.1.44</ecNumber>
    </recommendedName>
</protein>
<dbReference type="Pfam" id="PF00501">
    <property type="entry name" value="AMP-binding"/>
    <property type="match status" value="1"/>
</dbReference>
<dbReference type="EMBL" id="JACHIH010000023">
    <property type="protein sequence ID" value="MBB5048580.1"/>
    <property type="molecule type" value="Genomic_DNA"/>
</dbReference>
<dbReference type="Proteomes" id="UP000542353">
    <property type="component" value="Unassembled WGS sequence"/>
</dbReference>
<evidence type="ECO:0000259" key="6">
    <source>
        <dbReference type="Pfam" id="PF00501"/>
    </source>
</evidence>
<dbReference type="FunFam" id="3.30.300.30:FF:000008">
    <property type="entry name" value="2,3-dihydroxybenzoate-AMP ligase"/>
    <property type="match status" value="1"/>
</dbReference>
<evidence type="ECO:0000256" key="1">
    <source>
        <dbReference type="ARBA" id="ARBA00006432"/>
    </source>
</evidence>
<dbReference type="PANTHER" id="PTHR43767">
    <property type="entry name" value="LONG-CHAIN-FATTY-ACID--COA LIGASE"/>
    <property type="match status" value="1"/>
</dbReference>
<dbReference type="Gene3D" id="3.30.300.30">
    <property type="match status" value="1"/>
</dbReference>
<keyword evidence="2 8" id="KW-0436">Ligase</keyword>
<evidence type="ECO:0000256" key="2">
    <source>
        <dbReference type="ARBA" id="ARBA00022598"/>
    </source>
</evidence>
<dbReference type="InterPro" id="IPR050237">
    <property type="entry name" value="ATP-dep_AMP-bd_enzyme"/>
</dbReference>
<name>A0A7W7Z5V2_9BRAD</name>
<evidence type="ECO:0000259" key="7">
    <source>
        <dbReference type="Pfam" id="PF13193"/>
    </source>
</evidence>